<evidence type="ECO:0000259" key="1">
    <source>
        <dbReference type="Pfam" id="PF17131"/>
    </source>
</evidence>
<dbReference type="CDD" id="cd16329">
    <property type="entry name" value="LolA_like"/>
    <property type="match status" value="1"/>
</dbReference>
<evidence type="ECO:0000313" key="2">
    <source>
        <dbReference type="EMBL" id="KIX13624.1"/>
    </source>
</evidence>
<name>A0A0D2J658_9BACT</name>
<dbReference type="PANTHER" id="PTHR37507:SF2">
    <property type="entry name" value="SPORULATION PROTEIN YDCC"/>
    <property type="match status" value="1"/>
</dbReference>
<dbReference type="Pfam" id="PF17131">
    <property type="entry name" value="LolA_like"/>
    <property type="match status" value="1"/>
</dbReference>
<dbReference type="InParanoid" id="A0A0D2J658"/>
<feature type="domain" description="Uncharacterized protein TP-0789" evidence="1">
    <location>
        <begin position="39"/>
        <end position="221"/>
    </location>
</feature>
<accession>A0A0D2J658</accession>
<gene>
    <name evidence="2" type="ORF">X474_11440</name>
</gene>
<proteinExistence type="predicted"/>
<dbReference type="InterPro" id="IPR052944">
    <property type="entry name" value="Sporulation_related"/>
</dbReference>
<reference evidence="2 3" key="1">
    <citation type="submission" date="2013-11" db="EMBL/GenBank/DDBJ databases">
        <title>Metagenomic analysis of a methanogenic consortium involved in long chain n-alkane degradation.</title>
        <authorList>
            <person name="Davidova I.A."/>
            <person name="Callaghan A.V."/>
            <person name="Wawrik B."/>
            <person name="Pruitt S."/>
            <person name="Marks C."/>
            <person name="Duncan K.E."/>
            <person name="Suflita J.M."/>
        </authorList>
    </citation>
    <scope>NUCLEOTIDE SEQUENCE [LARGE SCALE GENOMIC DNA]</scope>
    <source>
        <strain evidence="2 3">SPR</strain>
    </source>
</reference>
<keyword evidence="3" id="KW-1185">Reference proteome</keyword>
<protein>
    <submittedName>
        <fullName evidence="2">Membrane protein</fullName>
    </submittedName>
</protein>
<dbReference type="Proteomes" id="UP000032233">
    <property type="component" value="Unassembled WGS sequence"/>
</dbReference>
<organism evidence="2 3">
    <name type="scientific">Dethiosulfatarculus sandiegensis</name>
    <dbReference type="NCBI Taxonomy" id="1429043"/>
    <lineage>
        <taxon>Bacteria</taxon>
        <taxon>Pseudomonadati</taxon>
        <taxon>Thermodesulfobacteriota</taxon>
        <taxon>Desulfarculia</taxon>
        <taxon>Desulfarculales</taxon>
        <taxon>Desulfarculaceae</taxon>
        <taxon>Dethiosulfatarculus</taxon>
    </lineage>
</organism>
<comment type="caution">
    <text evidence="2">The sequence shown here is derived from an EMBL/GenBank/DDBJ whole genome shotgun (WGS) entry which is preliminary data.</text>
</comment>
<evidence type="ECO:0000313" key="3">
    <source>
        <dbReference type="Proteomes" id="UP000032233"/>
    </source>
</evidence>
<dbReference type="STRING" id="1429043.X474_11440"/>
<dbReference type="Gene3D" id="2.50.20.10">
    <property type="entry name" value="Lipoprotein localisation LolA/LolB/LppX"/>
    <property type="match status" value="1"/>
</dbReference>
<dbReference type="EMBL" id="AZAC01000014">
    <property type="protein sequence ID" value="KIX13624.1"/>
    <property type="molecule type" value="Genomic_DNA"/>
</dbReference>
<dbReference type="PANTHER" id="PTHR37507">
    <property type="entry name" value="SPORULATION PROTEIN YDCC"/>
    <property type="match status" value="1"/>
</dbReference>
<sequence>MVQSAFDYYRGKASVSLCSMTIHRPDWERTITLKAWTLGQSESLFRITEPPKDKMNGTLKKGREMWIYNPKVNRVIKLPPSMMSQAWMGSDFSNNDLAKSDSLIKDYDHTLLKTLDRQGKKVYVIKSVPKPQAPVIWGMQILHIREDLIFLREEFYDEDHELVKALDFSRIEMVGKKLFPLSMRMQKAGEDNKQSYTQVEYLKLQFKDTLPARIFTVLNLKNPRQ</sequence>
<dbReference type="AlphaFoldDB" id="A0A0D2J658"/>
<dbReference type="InterPro" id="IPR033399">
    <property type="entry name" value="TP_0789-like"/>
</dbReference>